<dbReference type="Pfam" id="PF12697">
    <property type="entry name" value="Abhydrolase_6"/>
    <property type="match status" value="1"/>
</dbReference>
<dbReference type="InterPro" id="IPR029058">
    <property type="entry name" value="AB_hydrolase_fold"/>
</dbReference>
<dbReference type="PANTHER" id="PTHR43689:SF8">
    <property type="entry name" value="ALPHA_BETA-HYDROLASES SUPERFAMILY PROTEIN"/>
    <property type="match status" value="1"/>
</dbReference>
<feature type="compositionally biased region" description="Basic residues" evidence="1">
    <location>
        <begin position="291"/>
        <end position="302"/>
    </location>
</feature>
<dbReference type="Gene3D" id="3.40.50.1820">
    <property type="entry name" value="alpha/beta hydrolase"/>
    <property type="match status" value="1"/>
</dbReference>
<evidence type="ECO:0000259" key="2">
    <source>
        <dbReference type="Pfam" id="PF12697"/>
    </source>
</evidence>
<reference evidence="3" key="1">
    <citation type="submission" date="2023-01" db="EMBL/GenBank/DDBJ databases">
        <title>Metagenome sequencing of chrysophaentin producing Chrysophaeum taylorii.</title>
        <authorList>
            <person name="Davison J."/>
            <person name="Bewley C."/>
        </authorList>
    </citation>
    <scope>NUCLEOTIDE SEQUENCE</scope>
    <source>
        <strain evidence="3">NIES-1699</strain>
    </source>
</reference>
<evidence type="ECO:0000313" key="4">
    <source>
        <dbReference type="Proteomes" id="UP001230188"/>
    </source>
</evidence>
<accession>A0AAD7UP36</accession>
<feature type="region of interest" description="Disordered" evidence="1">
    <location>
        <begin position="291"/>
        <end position="312"/>
    </location>
</feature>
<dbReference type="EMBL" id="JAQMWT010000022">
    <property type="protein sequence ID" value="KAJ8613773.1"/>
    <property type="molecule type" value="Genomic_DNA"/>
</dbReference>
<dbReference type="PANTHER" id="PTHR43689">
    <property type="entry name" value="HYDROLASE"/>
    <property type="match status" value="1"/>
</dbReference>
<evidence type="ECO:0000313" key="3">
    <source>
        <dbReference type="EMBL" id="KAJ8613773.1"/>
    </source>
</evidence>
<evidence type="ECO:0000256" key="1">
    <source>
        <dbReference type="SAM" id="MobiDB-lite"/>
    </source>
</evidence>
<comment type="caution">
    <text evidence="3">The sequence shown here is derived from an EMBL/GenBank/DDBJ whole genome shotgun (WGS) entry which is preliminary data.</text>
</comment>
<dbReference type="SUPFAM" id="SSF53474">
    <property type="entry name" value="alpha/beta-Hydrolases"/>
    <property type="match status" value="1"/>
</dbReference>
<gene>
    <name evidence="3" type="ORF">CTAYLR_008849</name>
</gene>
<dbReference type="Proteomes" id="UP001230188">
    <property type="component" value="Unassembled WGS sequence"/>
</dbReference>
<sequence>MLFLVVVTSLGGCFDESALRALRRDGVAGVRGLVGQPPSPEWAAAAALEAVAEVDDTSGEFRTKRVCRRGAGRVDLKLVAEEARVREVATRIEEVFGGLGELSSVGCVVAYPGAEAQHLHADGNAEGFYNVFVALRDVTRALGPTEFALGTHRDPHAISRAPTLEYEENVRLAAPLLAAGDALVFDYRVLHRGLANTGLVPRPVVYGVLSPPGVVVGGVDDARGDDVAAFENGSEVDRRGINALPEDVLAAQRGAERGVGDDAVDGEDVEECLGDVEARDAPEHDAPLVDRRHRSSRAHARDRRLDEVATHRGPQPAARFVDAAAKSPPLAEVVAGHDYPLHTYPPMQQLLLLLLLLVWSCGAVVMVPSVAEARARGITEKAALEWLGRYEVAVLPSSSTAFVRTRPATKRRGLPLVLVHGFDSNALEFRRLLEALEARSVEAYALDVRGWGFSEGGDASTDAKRTQLREFVEFLNLSEFALAGASLGGAVAIDFALATKPTTRLALVAPQCLVDGTPDVPAVLARLGVRVLKSRPLRAAATRLAYHDKALATSEAIEIGGLHLDRAGWADDQVDWLLGEGYALSGRLQHLEEPPAIFWGRQDQILPPQDSVPRLELIFPTADVTTYDACGHTPHLEKPAALADDLLRLLDDANTLPPPPAAAGAGGKKKKSSTVFDWARAPEFPTAKRTPRPKTDMISVEWNKPVTIAGLLFFVPLFSAELFFAISRQFICPSAVLAIADLCSPV</sequence>
<dbReference type="Pfam" id="PF05721">
    <property type="entry name" value="PhyH"/>
    <property type="match status" value="1"/>
</dbReference>
<dbReference type="Gene3D" id="2.60.120.620">
    <property type="entry name" value="q2cbj1_9rhob like domain"/>
    <property type="match status" value="1"/>
</dbReference>
<name>A0AAD7UP36_9STRA</name>
<protein>
    <recommendedName>
        <fullName evidence="2">AB hydrolase-1 domain-containing protein</fullName>
    </recommendedName>
</protein>
<dbReference type="InterPro" id="IPR000073">
    <property type="entry name" value="AB_hydrolase_1"/>
</dbReference>
<feature type="domain" description="AB hydrolase-1" evidence="2">
    <location>
        <begin position="416"/>
        <end position="644"/>
    </location>
</feature>
<keyword evidence="4" id="KW-1185">Reference proteome</keyword>
<organism evidence="3 4">
    <name type="scientific">Chrysophaeum taylorii</name>
    <dbReference type="NCBI Taxonomy" id="2483200"/>
    <lineage>
        <taxon>Eukaryota</taxon>
        <taxon>Sar</taxon>
        <taxon>Stramenopiles</taxon>
        <taxon>Ochrophyta</taxon>
        <taxon>Pelagophyceae</taxon>
        <taxon>Pelagomonadales</taxon>
        <taxon>Pelagomonadaceae</taxon>
        <taxon>Chrysophaeum</taxon>
    </lineage>
</organism>
<dbReference type="PRINTS" id="PR00111">
    <property type="entry name" value="ABHYDROLASE"/>
</dbReference>
<dbReference type="InterPro" id="IPR008775">
    <property type="entry name" value="Phytyl_CoA_dOase-like"/>
</dbReference>
<dbReference type="AlphaFoldDB" id="A0AAD7UP36"/>
<proteinExistence type="predicted"/>
<dbReference type="SUPFAM" id="SSF51197">
    <property type="entry name" value="Clavaminate synthase-like"/>
    <property type="match status" value="1"/>
</dbReference>